<evidence type="ECO:0000313" key="3">
    <source>
        <dbReference type="Proteomes" id="UP000825228"/>
    </source>
</evidence>
<dbReference type="InterPro" id="IPR050834">
    <property type="entry name" value="Glycosyltransf_2"/>
</dbReference>
<organism evidence="2 3">
    <name type="scientific">Rhodococcoides corynebacterioides</name>
    <dbReference type="NCBI Taxonomy" id="53972"/>
    <lineage>
        <taxon>Bacteria</taxon>
        <taxon>Bacillati</taxon>
        <taxon>Actinomycetota</taxon>
        <taxon>Actinomycetes</taxon>
        <taxon>Mycobacteriales</taxon>
        <taxon>Nocardiaceae</taxon>
        <taxon>Rhodococcoides</taxon>
    </lineage>
</organism>
<proteinExistence type="predicted"/>
<dbReference type="Gene3D" id="3.90.550.10">
    <property type="entry name" value="Spore Coat Polysaccharide Biosynthesis Protein SpsA, Chain A"/>
    <property type="match status" value="1"/>
</dbReference>
<evidence type="ECO:0000313" key="2">
    <source>
        <dbReference type="EMBL" id="MBY6367216.1"/>
    </source>
</evidence>
<reference evidence="2 3" key="1">
    <citation type="submission" date="2020-06" db="EMBL/GenBank/DDBJ databases">
        <title>Taxonomy, biology and ecology of Rhodococcus bacteria occurring in California pistachio and other woody hosts as revealed by genome sequence analyses.</title>
        <authorList>
            <person name="Gai Y."/>
            <person name="Riely B."/>
        </authorList>
    </citation>
    <scope>NUCLEOTIDE SEQUENCE [LARGE SCALE GENOMIC DNA]</scope>
    <source>
        <strain evidence="2 3">BP-281</strain>
    </source>
</reference>
<dbReference type="Pfam" id="PF00535">
    <property type="entry name" value="Glycos_transf_2"/>
    <property type="match status" value="1"/>
</dbReference>
<dbReference type="InterPro" id="IPR029044">
    <property type="entry name" value="Nucleotide-diphossugar_trans"/>
</dbReference>
<dbReference type="PANTHER" id="PTHR43685">
    <property type="entry name" value="GLYCOSYLTRANSFERASE"/>
    <property type="match status" value="1"/>
</dbReference>
<dbReference type="RefSeq" id="WP_222684517.1">
    <property type="nucleotide sequence ID" value="NZ_JABUBT010000008.1"/>
</dbReference>
<keyword evidence="3" id="KW-1185">Reference proteome</keyword>
<dbReference type="InterPro" id="IPR001173">
    <property type="entry name" value="Glyco_trans_2-like"/>
</dbReference>
<name>A0ABS7P465_9NOCA</name>
<dbReference type="SUPFAM" id="SSF53448">
    <property type="entry name" value="Nucleotide-diphospho-sugar transferases"/>
    <property type="match status" value="1"/>
</dbReference>
<evidence type="ECO:0000259" key="1">
    <source>
        <dbReference type="Pfam" id="PF00535"/>
    </source>
</evidence>
<protein>
    <submittedName>
        <fullName evidence="2">Glycosyltransferase</fullName>
    </submittedName>
</protein>
<sequence>MTAPAPLSVCIPAYEAGRTLETTLRSVLDQDVEMEVLVLDNASTDETGAIARSFDDPRVRVERNRQVLPIGDNWNAAVRRSTGRLVKVVCADDVIRPGALAGQQEVLADPAVSVVSSRFEVIDEDGAVKETGLGLPGLLGRRAGKDLAGVIVRRGPAEFGPTAATMFRRDLYDRVGGFRGDLVFPMDVDLFARMGVHGDFHGVESVDAAWRDSTFNLCSRTSSYSKLSESVRLHHRLAREMPGFVSLRDVVAGDRRILDAVLIRLQVRAGAMMRGLRRR</sequence>
<dbReference type="Proteomes" id="UP000825228">
    <property type="component" value="Unassembled WGS sequence"/>
</dbReference>
<gene>
    <name evidence="2" type="ORF">HQ603_10650</name>
</gene>
<feature type="domain" description="Glycosyltransferase 2-like" evidence="1">
    <location>
        <begin position="8"/>
        <end position="175"/>
    </location>
</feature>
<dbReference type="PANTHER" id="PTHR43685:SF2">
    <property type="entry name" value="GLYCOSYLTRANSFERASE 2-LIKE DOMAIN-CONTAINING PROTEIN"/>
    <property type="match status" value="1"/>
</dbReference>
<comment type="caution">
    <text evidence="2">The sequence shown here is derived from an EMBL/GenBank/DDBJ whole genome shotgun (WGS) entry which is preliminary data.</text>
</comment>
<dbReference type="EMBL" id="JABUBU010000007">
    <property type="protein sequence ID" value="MBY6367216.1"/>
    <property type="molecule type" value="Genomic_DNA"/>
</dbReference>
<accession>A0ABS7P465</accession>